<dbReference type="OrthoDB" id="1086219at2"/>
<feature type="region of interest" description="Disordered" evidence="1">
    <location>
        <begin position="925"/>
        <end position="952"/>
    </location>
</feature>
<accession>A0A5B8W8W8</accession>
<dbReference type="InterPro" id="IPR041700">
    <property type="entry name" value="OMP_b-brl_3"/>
</dbReference>
<dbReference type="Pfam" id="PF13620">
    <property type="entry name" value="CarboxypepD_reg"/>
    <property type="match status" value="1"/>
</dbReference>
<protein>
    <submittedName>
        <fullName evidence="4">Outer membrane beta-barrel protein</fullName>
    </submittedName>
</protein>
<feature type="compositionally biased region" description="Pro residues" evidence="1">
    <location>
        <begin position="933"/>
        <end position="945"/>
    </location>
</feature>
<evidence type="ECO:0000256" key="1">
    <source>
        <dbReference type="SAM" id="MobiDB-lite"/>
    </source>
</evidence>
<gene>
    <name evidence="4" type="ORF">FSB76_26920</name>
</gene>
<dbReference type="RefSeq" id="WP_147058972.1">
    <property type="nucleotide sequence ID" value="NZ_CP042437.1"/>
</dbReference>
<proteinExistence type="predicted"/>
<name>A0A5B8W8W8_9SPHI</name>
<feature type="chain" id="PRO_5022937087" evidence="2">
    <location>
        <begin position="22"/>
        <end position="952"/>
    </location>
</feature>
<feature type="region of interest" description="Disordered" evidence="1">
    <location>
        <begin position="294"/>
        <end position="314"/>
    </location>
</feature>
<dbReference type="Proteomes" id="UP000321362">
    <property type="component" value="Chromosome"/>
</dbReference>
<feature type="domain" description="Outer membrane protein beta-barrel" evidence="3">
    <location>
        <begin position="447"/>
        <end position="915"/>
    </location>
</feature>
<dbReference type="SUPFAM" id="SSF56935">
    <property type="entry name" value="Porins"/>
    <property type="match status" value="1"/>
</dbReference>
<dbReference type="Pfam" id="PF14905">
    <property type="entry name" value="OMP_b-brl_3"/>
    <property type="match status" value="1"/>
</dbReference>
<evidence type="ECO:0000256" key="2">
    <source>
        <dbReference type="SAM" id="SignalP"/>
    </source>
</evidence>
<reference evidence="4 5" key="1">
    <citation type="journal article" date="2013" name="J. Microbiol.">
        <title>Mucilaginibacter ginsenosidivorax sp. nov., with ginsenoside converting activity isolated from sediment.</title>
        <authorList>
            <person name="Kim J.K."/>
            <person name="Choi T.E."/>
            <person name="Liu Q.M."/>
            <person name="Park H.Y."/>
            <person name="Yi T.H."/>
            <person name="Yoon M.H."/>
            <person name="Kim S.C."/>
            <person name="Im W.T."/>
        </authorList>
    </citation>
    <scope>NUCLEOTIDE SEQUENCE [LARGE SCALE GENOMIC DNA]</scope>
    <source>
        <strain evidence="4 5">KHI28</strain>
    </source>
</reference>
<evidence type="ECO:0000259" key="3">
    <source>
        <dbReference type="Pfam" id="PF14905"/>
    </source>
</evidence>
<sequence length="952" mass="104600">MKLKFTYLIIAALLFSLTTFAQTGRRVKGTVTDSTGVTLPGTTVKLLTGTDSTKVITDSKGAFTFDDVKVNQFSLVLNSIGYQGLRRRFVLDNANTPVFLKPIILKNDTYMLNTVTISDVNPVKLKEDTIEFNAAAYPVRDNAPVEDVIKKLPGVDVDKDGNITAQGKSVTKVRVNGKDFFGGDVKSATKNLPADIVQNIQIIDDYGDQANLTGVKSGEPEKILNITIKQSKNYGYFGQASLGGGRDAIPGIANSQESNRYVASANFFKFNGDQQLAFLGNLNNTNTNLFTFNGGGPRGGGPGGPPGGNSSNTNGITTARSFGLNYRDSWGKKVTAYGSYSFADNSVYTLNKTIQNNLSTLNPSTNTNNNTQNDEKLNHRFNFNIEIKPDTVNYIKITPSFAYARVTTTQVGSSLLVNNSQTITNYNFDTYSNQTEPNYGANVLFNHRFARKGRNFSVNVGAGSYKINKYQNPVYTYLDGAANAPLNQFINTNSRTDSVGTSVSFLEPVSKKGYLELTYAYHYAYTTADKLTDTLNIDGVTKDYYGLLSNNYNSTFITNRFGLNYRFIDKKYNYTLGLVAQPTILRGQSLTNGASPTDSHTFNLAPNARFIYNFSRNQSLSLNYNGASNQPTYTELQPVTDFSNASYPVQGNPDLKPEFNNNLSIRYNKFNFETGNVFFSNLSFTTTDNKIVANTVNYPKTYTPNSKLAGSILTQYLNADGFYSAQGFYVFAKPWDKRKYNLFFIGNVAYNNNISYITNVDSTSYAMTTEKNIAKNLVLSQGVKFRLSITDVVDAEASTTYAVNKSNNSITTANINNNFSSLNLGINGKNYLWKDWTVSYDYSKMFYYGYKGATNPNILNTYVERRFLKGNAGTIRLSAMDVFNQNTGYTSTQSGSYVTQTSSNRLGRYYLLSFTLKLQKFAGKKPTMGPGGPGGPGPGGPPPGGGPGGGPF</sequence>
<keyword evidence="2" id="KW-0732">Signal</keyword>
<evidence type="ECO:0000313" key="4">
    <source>
        <dbReference type="EMBL" id="QEC79405.1"/>
    </source>
</evidence>
<feature type="signal peptide" evidence="2">
    <location>
        <begin position="1"/>
        <end position="21"/>
    </location>
</feature>
<keyword evidence="5" id="KW-1185">Reference proteome</keyword>
<dbReference type="SUPFAM" id="SSF49464">
    <property type="entry name" value="Carboxypeptidase regulatory domain-like"/>
    <property type="match status" value="1"/>
</dbReference>
<dbReference type="AlphaFoldDB" id="A0A5B8W8W8"/>
<dbReference type="Gene3D" id="2.60.40.1120">
    <property type="entry name" value="Carboxypeptidase-like, regulatory domain"/>
    <property type="match status" value="1"/>
</dbReference>
<dbReference type="KEGG" id="mgk:FSB76_26920"/>
<dbReference type="InterPro" id="IPR008969">
    <property type="entry name" value="CarboxyPept-like_regulatory"/>
</dbReference>
<dbReference type="EMBL" id="CP042437">
    <property type="protein sequence ID" value="QEC79405.1"/>
    <property type="molecule type" value="Genomic_DNA"/>
</dbReference>
<organism evidence="4 5">
    <name type="scientific">Mucilaginibacter ginsenosidivorax</name>
    <dbReference type="NCBI Taxonomy" id="862126"/>
    <lineage>
        <taxon>Bacteria</taxon>
        <taxon>Pseudomonadati</taxon>
        <taxon>Bacteroidota</taxon>
        <taxon>Sphingobacteriia</taxon>
        <taxon>Sphingobacteriales</taxon>
        <taxon>Sphingobacteriaceae</taxon>
        <taxon>Mucilaginibacter</taxon>
    </lineage>
</organism>
<evidence type="ECO:0000313" key="5">
    <source>
        <dbReference type="Proteomes" id="UP000321362"/>
    </source>
</evidence>